<sequence length="947" mass="103339">MGLNLREREMVARQYLSFAQEDEFGVVSSSNPCLYTRGEGKAKKSFLVTGALKKLIAWDLQTSTEVASFSEGRETVSIVRMWLPSDPKSDSNALFAVGYDRGTIRMVEATPSDNACGFCFEERHLFSMHVSRVLDLAFSPDGTRLVSASMNGDIILWDLGNPDQPGQARLVGHTDKVHVVRFVTPTTILSGSRDRALKLWDIAVQPERCVATKATVHMSGVTAAAVFTARFTVNSKRGGKDVQTHHTRHYVLTGSETDRDLQLHRIELPASAKRARSTLDDAPERAGAIVDVMPVPCTLSSGRVVAMAVSGAGPATLLSVTREQGLDLLQLVDPKVTRRPDDARPDSELLDEAEAGLIDPAPGRRLKLETREKLNGAATTMVMRHQRATATAYLATDRNSVTRTTVHFKITKNQRLQVEEVEEDGDRRLDFEETDLDGLSRQGHRATISGVAVAPQGTLAATISARELRLWSLGDTGLGRLRGTVSFSSGKALNVAFTPDSSHVAVGFEEGHVRLVSAATLDTVWPLDDGKAHNGRVSSLVPTADGFVSGSADNSVRKWVVERRVHKGVETHGLALAWEYRVTDPVTALAVSSRGAVAIALLDGTVRIAAPVEEDGVTSLQPRLTLYGRQTTPVQAMDYSSDGDLLATGSQDRRVNLWDPRTGECLKSFNALKAVFAVCFLPGTHHVASAGGEGVLRLWDADGFTEYQRLYGHDAPVRAMTVLHTGRVVVTAGEDRSIRLWVESETPVVLDDLRLEQQALEEEEEMRKRAVGGLRAVGQFAARVRVDNISSLDASDIFQESIQQADALVASGDMDSPILLGRSPAGYVRFRWDQITPANRETVISHLPLGLATSVLQYVLDWVRAGSGVEPGLVMVLMMLQHHQEQFRLNDDTRKLLNDIQKAGRAQLARRRETVGVNVAGLRAMHAISRTRVAEKEAVGPGKRKAR</sequence>
<organism evidence="4 5">
    <name type="scientific">Carpediemonas membranifera</name>
    <dbReference type="NCBI Taxonomy" id="201153"/>
    <lineage>
        <taxon>Eukaryota</taxon>
        <taxon>Metamonada</taxon>
        <taxon>Carpediemonas-like organisms</taxon>
        <taxon>Carpediemonas</taxon>
    </lineage>
</organism>
<dbReference type="InterPro" id="IPR015943">
    <property type="entry name" value="WD40/YVTN_repeat-like_dom_sf"/>
</dbReference>
<keyword evidence="1 3" id="KW-0853">WD repeat</keyword>
<evidence type="ECO:0000313" key="5">
    <source>
        <dbReference type="Proteomes" id="UP000717585"/>
    </source>
</evidence>
<dbReference type="PANTHER" id="PTHR19853:SF0">
    <property type="entry name" value="WD REPEAT-CONTAINING PROTEIN 3"/>
    <property type="match status" value="1"/>
</dbReference>
<accession>A0A8J6BB44</accession>
<feature type="repeat" description="WD" evidence="3">
    <location>
        <begin position="627"/>
        <end position="668"/>
    </location>
</feature>
<evidence type="ECO:0000256" key="1">
    <source>
        <dbReference type="ARBA" id="ARBA00022574"/>
    </source>
</evidence>
<dbReference type="OrthoDB" id="407922at2759"/>
<dbReference type="PRINTS" id="PR00320">
    <property type="entry name" value="GPROTEINBRPT"/>
</dbReference>
<dbReference type="GO" id="GO:0032040">
    <property type="term" value="C:small-subunit processome"/>
    <property type="evidence" value="ECO:0007669"/>
    <property type="project" value="TreeGrafter"/>
</dbReference>
<dbReference type="InterPro" id="IPR020472">
    <property type="entry name" value="WD40_PAC1"/>
</dbReference>
<dbReference type="GO" id="GO:0034388">
    <property type="term" value="C:Pwp2p-containing subcomplex of 90S preribosome"/>
    <property type="evidence" value="ECO:0007669"/>
    <property type="project" value="TreeGrafter"/>
</dbReference>
<evidence type="ECO:0000313" key="4">
    <source>
        <dbReference type="EMBL" id="KAG9396587.1"/>
    </source>
</evidence>
<feature type="repeat" description="WD" evidence="3">
    <location>
        <begin position="710"/>
        <end position="741"/>
    </location>
</feature>
<dbReference type="InterPro" id="IPR001680">
    <property type="entry name" value="WD40_rpt"/>
</dbReference>
<dbReference type="InterPro" id="IPR036322">
    <property type="entry name" value="WD40_repeat_dom_sf"/>
</dbReference>
<dbReference type="GO" id="GO:0030490">
    <property type="term" value="P:maturation of SSU-rRNA"/>
    <property type="evidence" value="ECO:0007669"/>
    <property type="project" value="TreeGrafter"/>
</dbReference>
<dbReference type="EMBL" id="JAHDYR010000005">
    <property type="protein sequence ID" value="KAG9396587.1"/>
    <property type="molecule type" value="Genomic_DNA"/>
</dbReference>
<dbReference type="Gene3D" id="2.130.10.10">
    <property type="entry name" value="YVTN repeat-like/Quinoprotein amine dehydrogenase"/>
    <property type="match status" value="4"/>
</dbReference>
<dbReference type="PROSITE" id="PS00678">
    <property type="entry name" value="WD_REPEATS_1"/>
    <property type="match status" value="2"/>
</dbReference>
<comment type="caution">
    <text evidence="4">The sequence shown here is derived from an EMBL/GenBank/DDBJ whole genome shotgun (WGS) entry which is preliminary data.</text>
</comment>
<keyword evidence="5" id="KW-1185">Reference proteome</keyword>
<gene>
    <name evidence="4" type="ORF">J8273_1596</name>
</gene>
<reference evidence="4" key="1">
    <citation type="submission" date="2021-05" db="EMBL/GenBank/DDBJ databases">
        <title>A free-living protist that lacks canonical eukaryotic 1 DNA replication and segregation systems.</title>
        <authorList>
            <person name="Salas-Leiva D.E."/>
            <person name="Tromer E.C."/>
            <person name="Curtis B.A."/>
            <person name="Jerlstrom-Hultqvist J."/>
            <person name="Kolisko M."/>
            <person name="Yi Z."/>
            <person name="Salas-Leiva J.S."/>
            <person name="Gallot-Lavallee L."/>
            <person name="Kops G.J.P.L."/>
            <person name="Archibald J.M."/>
            <person name="Simpson A.G.B."/>
            <person name="Roger A.J."/>
        </authorList>
    </citation>
    <scope>NUCLEOTIDE SEQUENCE</scope>
    <source>
        <strain evidence="4">BICM</strain>
    </source>
</reference>
<evidence type="ECO:0000256" key="3">
    <source>
        <dbReference type="PROSITE-ProRule" id="PRU00221"/>
    </source>
</evidence>
<dbReference type="AlphaFoldDB" id="A0A8J6BB44"/>
<dbReference type="InterPro" id="IPR019775">
    <property type="entry name" value="WD40_repeat_CS"/>
</dbReference>
<dbReference type="SMART" id="SM00320">
    <property type="entry name" value="WD40"/>
    <property type="match status" value="9"/>
</dbReference>
<dbReference type="Pfam" id="PF25172">
    <property type="entry name" value="Beta-prop_WDR3_2nd"/>
    <property type="match status" value="1"/>
</dbReference>
<dbReference type="SUPFAM" id="SSF50978">
    <property type="entry name" value="WD40 repeat-like"/>
    <property type="match status" value="2"/>
</dbReference>
<feature type="repeat" description="WD" evidence="3">
    <location>
        <begin position="170"/>
        <end position="202"/>
    </location>
</feature>
<feature type="repeat" description="WD" evidence="3">
    <location>
        <begin position="126"/>
        <end position="159"/>
    </location>
</feature>
<proteinExistence type="predicted"/>
<dbReference type="PROSITE" id="PS50294">
    <property type="entry name" value="WD_REPEATS_REGION"/>
    <property type="match status" value="4"/>
</dbReference>
<name>A0A8J6BB44_9EUKA</name>
<protein>
    <submittedName>
        <fullName evidence="4">WD domain, G-beta repeat</fullName>
    </submittedName>
</protein>
<evidence type="ECO:0000256" key="2">
    <source>
        <dbReference type="ARBA" id="ARBA00022737"/>
    </source>
</evidence>
<dbReference type="CDD" id="cd00200">
    <property type="entry name" value="WD40"/>
    <property type="match status" value="1"/>
</dbReference>
<dbReference type="InterPro" id="IPR051570">
    <property type="entry name" value="TBC1_cilium_biogenesis"/>
</dbReference>
<dbReference type="Pfam" id="PF00400">
    <property type="entry name" value="WD40"/>
    <property type="match status" value="2"/>
</dbReference>
<keyword evidence="2" id="KW-0677">Repeat</keyword>
<dbReference type="Proteomes" id="UP000717585">
    <property type="component" value="Unassembled WGS sequence"/>
</dbReference>
<dbReference type="PANTHER" id="PTHR19853">
    <property type="entry name" value="WD REPEAT CONTAINING PROTEIN 3 WDR3"/>
    <property type="match status" value="1"/>
</dbReference>
<dbReference type="PROSITE" id="PS50082">
    <property type="entry name" value="WD_REPEATS_2"/>
    <property type="match status" value="4"/>
</dbReference>
<dbReference type="GO" id="GO:0030515">
    <property type="term" value="F:snoRNA binding"/>
    <property type="evidence" value="ECO:0007669"/>
    <property type="project" value="TreeGrafter"/>
</dbReference>